<dbReference type="SUPFAM" id="SSF117281">
    <property type="entry name" value="Kelch motif"/>
    <property type="match status" value="2"/>
</dbReference>
<protein>
    <recommendedName>
        <fullName evidence="1">DCD domain-containing protein</fullName>
    </recommendedName>
</protein>
<dbReference type="AlphaFoldDB" id="A0A2N9J7B5"/>
<dbReference type="InterPro" id="IPR013989">
    <property type="entry name" value="Dev_and_cell_death_domain"/>
</dbReference>
<dbReference type="PANTHER" id="PTHR46034">
    <property type="match status" value="1"/>
</dbReference>
<dbReference type="InterPro" id="IPR006652">
    <property type="entry name" value="Kelch_1"/>
</dbReference>
<dbReference type="PANTHER" id="PTHR46034:SF23">
    <property type="entry name" value="DCD (DEVELOPMENT AND CELL DEATH) DOMAIN PROTEIN"/>
    <property type="match status" value="1"/>
</dbReference>
<dbReference type="SMART" id="SM00767">
    <property type="entry name" value="DCD"/>
    <property type="match status" value="1"/>
</dbReference>
<dbReference type="Gene3D" id="2.120.10.80">
    <property type="entry name" value="Kelch-type beta propeller"/>
    <property type="match status" value="2"/>
</dbReference>
<organism evidence="2">
    <name type="scientific">Fagus sylvatica</name>
    <name type="common">Beechnut</name>
    <dbReference type="NCBI Taxonomy" id="28930"/>
    <lineage>
        <taxon>Eukaryota</taxon>
        <taxon>Viridiplantae</taxon>
        <taxon>Streptophyta</taxon>
        <taxon>Embryophyta</taxon>
        <taxon>Tracheophyta</taxon>
        <taxon>Spermatophyta</taxon>
        <taxon>Magnoliopsida</taxon>
        <taxon>eudicotyledons</taxon>
        <taxon>Gunneridae</taxon>
        <taxon>Pentapetalae</taxon>
        <taxon>rosids</taxon>
        <taxon>fabids</taxon>
        <taxon>Fagales</taxon>
        <taxon>Fagaceae</taxon>
        <taxon>Fagus</taxon>
    </lineage>
</organism>
<name>A0A2N9J7B5_FAGSY</name>
<dbReference type="PROSITE" id="PS51222">
    <property type="entry name" value="DCD"/>
    <property type="match status" value="1"/>
</dbReference>
<proteinExistence type="predicted"/>
<feature type="domain" description="DCD" evidence="1">
    <location>
        <begin position="34"/>
        <end position="166"/>
    </location>
</feature>
<evidence type="ECO:0000259" key="1">
    <source>
        <dbReference type="PROSITE" id="PS51222"/>
    </source>
</evidence>
<dbReference type="Pfam" id="PF01344">
    <property type="entry name" value="Kelch_1"/>
    <property type="match status" value="1"/>
</dbReference>
<gene>
    <name evidence="2" type="ORF">FSB_LOCUS60302</name>
</gene>
<dbReference type="Pfam" id="PF24681">
    <property type="entry name" value="Kelch_KLHDC2_KLHL20_DRC7"/>
    <property type="match status" value="1"/>
</dbReference>
<evidence type="ECO:0000313" key="2">
    <source>
        <dbReference type="EMBL" id="SPD32420.1"/>
    </source>
</evidence>
<dbReference type="SMART" id="SM00612">
    <property type="entry name" value="Kelch"/>
    <property type="match status" value="6"/>
</dbReference>
<dbReference type="InterPro" id="IPR044832">
    <property type="entry name" value="NRP-like"/>
</dbReference>
<accession>A0A2N9J7B5</accession>
<dbReference type="EMBL" id="OIVN01006404">
    <property type="protein sequence ID" value="SPD32420.1"/>
    <property type="molecule type" value="Genomic_DNA"/>
</dbReference>
<dbReference type="GO" id="GO:0034976">
    <property type="term" value="P:response to endoplasmic reticulum stress"/>
    <property type="evidence" value="ECO:0007669"/>
    <property type="project" value="InterPro"/>
</dbReference>
<reference evidence="2" key="1">
    <citation type="submission" date="2018-02" db="EMBL/GenBank/DDBJ databases">
        <authorList>
            <person name="Cohen D.B."/>
            <person name="Kent A.D."/>
        </authorList>
    </citation>
    <scope>NUCLEOTIDE SEQUENCE</scope>
</reference>
<dbReference type="Pfam" id="PF10539">
    <property type="entry name" value="Dev_Cell_Death"/>
    <property type="match status" value="1"/>
</dbReference>
<sequence length="781" mass="87637">MGAGRKTETHTLKEKSQAQWTTNCSSPARNLRKSDLGGVIFGCKNHTFGECYSKRLFGLPAPHFSYVQNVSIGLPLFLFNYSDRKLHGIFEAASPGQLNIDPYGWTDGSVYTSFPAQVKIRIRMQCQPLPETQFSHVIEENYYEERLFWFELDREQTNKLISLFSSSQVIASTFVPKKTPKWSLPSNNPQKWSGLFKSVQEGGSIETPALESNAHPEQASLDLESWEALGPRRVEAVIGEEVAERDEEKGDCGQSYAPVQQKKWSALFKDSNTYTAGKVQEGGSIETPALECDAPGLCRVEVVIGEEVVEWDEEIGDCGQSYAPVPQKKWSALFKDSNTYTAGKVQEGGRVKAPMGEEVVEKDEETENEVASKIDYNEHLRFMTKEMSSEHNHGEDTGLNVKASNDIYIPEASMTLEMKSSELQSIVAELLQEVSELKFSQLKQDQKINSLELDLVESRREFQCLKDRFKVLERGSFPENGVTEEEFESCDGSHSDLDEKVLIVGGYDGSFWLSTLDCYSPSCDLKETLSPMNFVRSHASAAKLKGEVYLFGGVNDKIWYDTVESYNPISNQWVTRPSLNETKGSLAGVSLNEKIFAIGGENGVECFSKVDVFDLEEGRWIPTQSMLHKVPLNDSVSAEINGTIYVAGGYDGTEYLNSVERLDPREHSWTRLENMSKKRGRHSLTVLNEKLYAIGGYDGDRIVSSVEVFDPRVGSWMMEEPLNDTREYAGVVTIGDSIYVIGGRNDNRKTLDTVERYKEGHGWQLTNRKAVKRCCFSAIVL</sequence>
<dbReference type="InterPro" id="IPR015915">
    <property type="entry name" value="Kelch-typ_b-propeller"/>
</dbReference>